<dbReference type="AlphaFoldDB" id="A0AAN4UNP4"/>
<dbReference type="InterPro" id="IPR050557">
    <property type="entry name" value="RTX_toxin/Mannuronan_C5-epim"/>
</dbReference>
<dbReference type="SUPFAM" id="SSF51120">
    <property type="entry name" value="beta-Roll"/>
    <property type="match status" value="3"/>
</dbReference>
<dbReference type="PANTHER" id="PTHR38340">
    <property type="entry name" value="S-LAYER PROTEIN"/>
    <property type="match status" value="1"/>
</dbReference>
<evidence type="ECO:0000313" key="6">
    <source>
        <dbReference type="Proteomes" id="UP000199541"/>
    </source>
</evidence>
<sequence>MSNTDLLNNLPAGEGLTDPTLAYGLIGVSDYGTQMPFLNIAHMMRPWIGHTATQWNGMTTQQLEDGGYFDANGWPTHIPNGLSSIGTIWAWGGTDQQGTPAAESRAGTYVLTYEGEGTIKMGLNAHVISSQPGKIVFANPTGTQMSMSITSTDPNGTGDYIHNVSIVNEKYEGLYQAGEVFNPDWLSVVNDARELRFMDWMRTNGSSVTDWAHRPQLDSASWQDKGVPVEVMVQLANQTGTDPWFNMPAKATDAYVQSFATYVRDHLDPGLTAHVEYSNETWNKSFSQTEWMDTQAKELWGTARVNGGPPPGNLDFYAMRATQVAEIWDHTFGAQAATRVDNVLGAQNGSWWWLENRILNGEVWQANDPGHFVSPASVFDSVAVTTYFGQAMMADSGLRADLLKAIADPNVDASAWLTQKMTDPNVWSSIPDIEARWAAIKSVTDPAGLKLIAYEGGQHIQQAYALGTMTSGQVSDLTHFLTDYIRSGDMASLYQQLWDAWSQVSDGPFMQYGDVQAPSKWGSWGILSALGDVNPRAQLLDHLNQTSHSWFGDGGGSQYQQGVIKIAGDGGEVLTGTAKQDFLVGGAGNDTFVAGAGNDGINGEGGHDTLVLSGAPDQYSIAADGPGYAVKGADGTDYIVGVEAFHFSNGETLTLDQFLSGDPVAATDATDHSTDNTTDSTAHGTTADPTTSETAAPASGGATVLGDQGGMVHGTGNGSVTIANTADGSGVTINAINAWSQLGRDLGLSDSSSGYVVAAKSASATIDGQDVSASYWSLQEDRASKDGAALTGSALTTAQLLGSVLTHTHDITLTDASDRFIGGGADERILGGGGNDYIATHGGNDVLLGGDGNDTLLGGAGNDTLAGGAGNDLIDGGAGNDQLLLQGVAQDYVLTSQADGKYVLEGPKMDGTDIIENIETFHFADGVVMGLGALLAQSAQTPAPQAEAPAVAETAVEATGALSVALKGDVVQSAAPRDMVLQLSSDTGVVVDSVNPWSALGKSLGLTVSHDPAFVLSEKGTTADFGGTNVGANYWSLQNNVAVRDGEALNIDAQDTTKALGSVVVNAASLTLTEGNDIFHGSGLADVIYGGGGNDVLDGRGGNDVLNGGGGNDWIVGGGGDNRMTGGAGRDRFVIGTQDGHDVITDFTQEDTLDLRALHLTSVDAAKDMMSTDPHGDLQFTHDHTTVVFEGLHETDLSWMSLLT</sequence>
<dbReference type="RefSeq" id="WP_035841379.1">
    <property type="nucleotide sequence ID" value="NZ_BNAB01000001.1"/>
</dbReference>
<keyword evidence="2" id="KW-0964">Secreted</keyword>
<evidence type="ECO:0000313" key="7">
    <source>
        <dbReference type="Proteomes" id="UP000634647"/>
    </source>
</evidence>
<comment type="subcellular location">
    <subcellularLocation>
        <location evidence="1">Secreted</location>
    </subcellularLocation>
</comment>
<dbReference type="PRINTS" id="PR00313">
    <property type="entry name" value="CABNDNGRPT"/>
</dbReference>
<gene>
    <name evidence="4" type="ORF">GCM10008024_02470</name>
    <name evidence="5" type="ORF">SAMN05444006_101300</name>
</gene>
<keyword evidence="6" id="KW-1185">Reference proteome</keyword>
<protein>
    <submittedName>
        <fullName evidence="5">Ca2+-binding protein, RTX toxin-related</fullName>
    </submittedName>
</protein>
<reference evidence="5 6" key="2">
    <citation type="submission" date="2016-10" db="EMBL/GenBank/DDBJ databases">
        <authorList>
            <person name="Varghese N."/>
            <person name="Submissions S."/>
        </authorList>
    </citation>
    <scope>NUCLEOTIDE SEQUENCE [LARGE SCALE GENOMIC DNA]</scope>
    <source>
        <strain evidence="5 6">DSM 24802</strain>
    </source>
</reference>
<dbReference type="GO" id="GO:0005509">
    <property type="term" value="F:calcium ion binding"/>
    <property type="evidence" value="ECO:0007669"/>
    <property type="project" value="InterPro"/>
</dbReference>
<evidence type="ECO:0000256" key="2">
    <source>
        <dbReference type="ARBA" id="ARBA00022525"/>
    </source>
</evidence>
<dbReference type="Proteomes" id="UP000634647">
    <property type="component" value="Unassembled WGS sequence"/>
</dbReference>
<dbReference type="PROSITE" id="PS00330">
    <property type="entry name" value="HEMOLYSIN_CALCIUM"/>
    <property type="match status" value="4"/>
</dbReference>
<dbReference type="InterPro" id="IPR018511">
    <property type="entry name" value="Hemolysin-typ_Ca-bd_CS"/>
</dbReference>
<name>A0AAN4UNP4_9RHOB</name>
<evidence type="ECO:0000256" key="1">
    <source>
        <dbReference type="ARBA" id="ARBA00004613"/>
    </source>
</evidence>
<comment type="caution">
    <text evidence="4">The sequence shown here is derived from an EMBL/GenBank/DDBJ whole genome shotgun (WGS) entry which is preliminary data.</text>
</comment>
<evidence type="ECO:0000313" key="5">
    <source>
        <dbReference type="EMBL" id="SDW11432.1"/>
    </source>
</evidence>
<dbReference type="Pfam" id="PF00353">
    <property type="entry name" value="HemolysinCabind"/>
    <property type="match status" value="4"/>
</dbReference>
<reference evidence="4" key="1">
    <citation type="journal article" date="2014" name="Int. J. Syst. Evol. Microbiol.">
        <title>Complete genome sequence of Corynebacterium casei LMG S-19264T (=DSM 44701T), isolated from a smear-ripened cheese.</title>
        <authorList>
            <consortium name="US DOE Joint Genome Institute (JGI-PGF)"/>
            <person name="Walter F."/>
            <person name="Albersmeier A."/>
            <person name="Kalinowski J."/>
            <person name="Ruckert C."/>
        </authorList>
    </citation>
    <scope>NUCLEOTIDE SEQUENCE</scope>
    <source>
        <strain evidence="4">CGMCC 1.10859</strain>
    </source>
</reference>
<dbReference type="InterPro" id="IPR001343">
    <property type="entry name" value="Hemolysn_Ca-bd"/>
</dbReference>
<accession>A0AAN4UNP4</accession>
<dbReference type="EMBL" id="BNAB01000001">
    <property type="protein sequence ID" value="GHD98541.1"/>
    <property type="molecule type" value="Genomic_DNA"/>
</dbReference>
<dbReference type="EMBL" id="FNOB01000001">
    <property type="protein sequence ID" value="SDW11432.1"/>
    <property type="molecule type" value="Genomic_DNA"/>
</dbReference>
<dbReference type="InterPro" id="IPR011049">
    <property type="entry name" value="Serralysin-like_metalloprot_C"/>
</dbReference>
<feature type="region of interest" description="Disordered" evidence="3">
    <location>
        <begin position="666"/>
        <end position="710"/>
    </location>
</feature>
<organism evidence="4 7">
    <name type="scientific">Allgaiera indica</name>
    <dbReference type="NCBI Taxonomy" id="765699"/>
    <lineage>
        <taxon>Bacteria</taxon>
        <taxon>Pseudomonadati</taxon>
        <taxon>Pseudomonadota</taxon>
        <taxon>Alphaproteobacteria</taxon>
        <taxon>Rhodobacterales</taxon>
        <taxon>Paracoccaceae</taxon>
        <taxon>Allgaiera</taxon>
    </lineage>
</organism>
<reference evidence="4" key="3">
    <citation type="submission" date="2023-06" db="EMBL/GenBank/DDBJ databases">
        <authorList>
            <person name="Sun Q."/>
            <person name="Zhou Y."/>
        </authorList>
    </citation>
    <scope>NUCLEOTIDE SEQUENCE</scope>
    <source>
        <strain evidence="4">CGMCC 1.10859</strain>
    </source>
</reference>
<dbReference type="GO" id="GO:0005576">
    <property type="term" value="C:extracellular region"/>
    <property type="evidence" value="ECO:0007669"/>
    <property type="project" value="UniProtKB-SubCell"/>
</dbReference>
<dbReference type="Proteomes" id="UP000199541">
    <property type="component" value="Unassembled WGS sequence"/>
</dbReference>
<dbReference type="Gene3D" id="2.150.10.10">
    <property type="entry name" value="Serralysin-like metalloprotease, C-terminal"/>
    <property type="match status" value="3"/>
</dbReference>
<dbReference type="PANTHER" id="PTHR38340:SF1">
    <property type="entry name" value="S-LAYER PROTEIN"/>
    <property type="match status" value="1"/>
</dbReference>
<evidence type="ECO:0000256" key="3">
    <source>
        <dbReference type="SAM" id="MobiDB-lite"/>
    </source>
</evidence>
<evidence type="ECO:0000313" key="4">
    <source>
        <dbReference type="EMBL" id="GHD98541.1"/>
    </source>
</evidence>
<proteinExistence type="predicted"/>